<evidence type="ECO:0000313" key="11">
    <source>
        <dbReference type="Proteomes" id="UP001228504"/>
    </source>
</evidence>
<feature type="transmembrane region" description="Helical" evidence="7">
    <location>
        <begin position="283"/>
        <end position="306"/>
    </location>
</feature>
<dbReference type="PANTHER" id="PTHR30572:SF4">
    <property type="entry name" value="ABC TRANSPORTER PERMEASE YTRF"/>
    <property type="match status" value="1"/>
</dbReference>
<reference evidence="10 11" key="1">
    <citation type="submission" date="2023-07" db="EMBL/GenBank/DDBJ databases">
        <title>Genomic Encyclopedia of Type Strains, Phase IV (KMG-IV): sequencing the most valuable type-strain genomes for metagenomic binning, comparative biology and taxonomic classification.</title>
        <authorList>
            <person name="Goeker M."/>
        </authorList>
    </citation>
    <scope>NUCLEOTIDE SEQUENCE [LARGE SCALE GENOMIC DNA]</scope>
    <source>
        <strain evidence="10 11">DSM 20694</strain>
    </source>
</reference>
<keyword evidence="11" id="KW-1185">Reference proteome</keyword>
<dbReference type="Pfam" id="PF02687">
    <property type="entry name" value="FtsX"/>
    <property type="match status" value="1"/>
</dbReference>
<dbReference type="InterPro" id="IPR050250">
    <property type="entry name" value="Macrolide_Exporter_MacB"/>
</dbReference>
<sequence length="350" mass="40984">MSKIKLNAINIFLVVGFTLSIFCLSFIISSNYKNYKYVIEENEFYDNFNNFSIYSNKEVKLSNITKTLEDNNIHIYSTPQMIEQTKIGEDIYANKVMGVSKYFDINKYTKIKGRNFIEKDFIENRKVAIIGNTLNKALEKEGNNEYIELYGEQYKIIGVIYDSDYLAFSSFIPINTMSYYNNSYDNFFYWIDKEDSKNFNYTANNEINYDISSIPSKNILEFVMNNSLIIEESIIDLILSILTLNLFCIFYVYSIRKEFSIMRILGAKPIDILLENIKKLIPMYLISLLLGLITSYVVVYISNKYINDMFASVDINNILITIVVSFLIVIIVSFICLYRVMRFKILEDIR</sequence>
<keyword evidence="5 7" id="KW-0472">Membrane</keyword>
<evidence type="ECO:0000256" key="4">
    <source>
        <dbReference type="ARBA" id="ARBA00022989"/>
    </source>
</evidence>
<dbReference type="InterPro" id="IPR025857">
    <property type="entry name" value="MacB_PCD"/>
</dbReference>
<evidence type="ECO:0000256" key="5">
    <source>
        <dbReference type="ARBA" id="ARBA00023136"/>
    </source>
</evidence>
<dbReference type="Pfam" id="PF12704">
    <property type="entry name" value="MacB_PCD"/>
    <property type="match status" value="1"/>
</dbReference>
<comment type="caution">
    <text evidence="10">The sequence shown here is derived from an EMBL/GenBank/DDBJ whole genome shotgun (WGS) entry which is preliminary data.</text>
</comment>
<protein>
    <submittedName>
        <fullName evidence="10">ABC-type antimicrobial peptide transport system permease subunit</fullName>
    </submittedName>
</protein>
<gene>
    <name evidence="10" type="ORF">J2S18_000034</name>
</gene>
<dbReference type="InterPro" id="IPR003838">
    <property type="entry name" value="ABC3_permease_C"/>
</dbReference>
<feature type="transmembrane region" description="Helical" evidence="7">
    <location>
        <begin position="318"/>
        <end position="340"/>
    </location>
</feature>
<feature type="transmembrane region" description="Helical" evidence="7">
    <location>
        <begin position="234"/>
        <end position="253"/>
    </location>
</feature>
<evidence type="ECO:0000256" key="7">
    <source>
        <dbReference type="SAM" id="Phobius"/>
    </source>
</evidence>
<evidence type="ECO:0000259" key="9">
    <source>
        <dbReference type="Pfam" id="PF12704"/>
    </source>
</evidence>
<accession>A0ABT9UN97</accession>
<evidence type="ECO:0000256" key="6">
    <source>
        <dbReference type="ARBA" id="ARBA00038076"/>
    </source>
</evidence>
<dbReference type="RefSeq" id="WP_307481664.1">
    <property type="nucleotide sequence ID" value="NZ_JAUSUF010000001.1"/>
</dbReference>
<comment type="subcellular location">
    <subcellularLocation>
        <location evidence="1">Cell membrane</location>
        <topology evidence="1">Multi-pass membrane protein</topology>
    </subcellularLocation>
</comment>
<feature type="transmembrane region" description="Helical" evidence="7">
    <location>
        <begin position="7"/>
        <end position="28"/>
    </location>
</feature>
<organism evidence="10 11">
    <name type="scientific">Eubacterium multiforme</name>
    <dbReference type="NCBI Taxonomy" id="83339"/>
    <lineage>
        <taxon>Bacteria</taxon>
        <taxon>Bacillati</taxon>
        <taxon>Bacillota</taxon>
        <taxon>Clostridia</taxon>
        <taxon>Eubacteriales</taxon>
        <taxon>Eubacteriaceae</taxon>
        <taxon>Eubacterium</taxon>
    </lineage>
</organism>
<dbReference type="PANTHER" id="PTHR30572">
    <property type="entry name" value="MEMBRANE COMPONENT OF TRANSPORTER-RELATED"/>
    <property type="match status" value="1"/>
</dbReference>
<dbReference type="EMBL" id="JAUSUF010000001">
    <property type="protein sequence ID" value="MDQ0148117.1"/>
    <property type="molecule type" value="Genomic_DNA"/>
</dbReference>
<evidence type="ECO:0000256" key="1">
    <source>
        <dbReference type="ARBA" id="ARBA00004651"/>
    </source>
</evidence>
<feature type="domain" description="MacB-like periplasmic core" evidence="9">
    <location>
        <begin position="15"/>
        <end position="184"/>
    </location>
</feature>
<evidence type="ECO:0000256" key="2">
    <source>
        <dbReference type="ARBA" id="ARBA00022475"/>
    </source>
</evidence>
<feature type="domain" description="ABC3 transporter permease C-terminal" evidence="8">
    <location>
        <begin position="237"/>
        <end position="343"/>
    </location>
</feature>
<evidence type="ECO:0000256" key="3">
    <source>
        <dbReference type="ARBA" id="ARBA00022692"/>
    </source>
</evidence>
<name>A0ABT9UN97_9FIRM</name>
<keyword evidence="3 7" id="KW-0812">Transmembrane</keyword>
<evidence type="ECO:0000313" key="10">
    <source>
        <dbReference type="EMBL" id="MDQ0148117.1"/>
    </source>
</evidence>
<proteinExistence type="inferred from homology"/>
<evidence type="ECO:0000259" key="8">
    <source>
        <dbReference type="Pfam" id="PF02687"/>
    </source>
</evidence>
<comment type="similarity">
    <text evidence="6">Belongs to the ABC-4 integral membrane protein family.</text>
</comment>
<keyword evidence="4 7" id="KW-1133">Transmembrane helix</keyword>
<dbReference type="Proteomes" id="UP001228504">
    <property type="component" value="Unassembled WGS sequence"/>
</dbReference>
<keyword evidence="2" id="KW-1003">Cell membrane</keyword>